<dbReference type="RefSeq" id="XP_004029911.1">
    <property type="nucleotide sequence ID" value="XM_004029863.1"/>
</dbReference>
<evidence type="ECO:0000313" key="4">
    <source>
        <dbReference type="EMBL" id="EGR28675.1"/>
    </source>
</evidence>
<dbReference type="GO" id="GO:0005783">
    <property type="term" value="C:endoplasmic reticulum"/>
    <property type="evidence" value="ECO:0007669"/>
    <property type="project" value="TreeGrafter"/>
</dbReference>
<dbReference type="InParanoid" id="G0R1H4"/>
<dbReference type="InterPro" id="IPR007803">
    <property type="entry name" value="Asp/Arg/Pro-Hydrxlase"/>
</dbReference>
<feature type="region of interest" description="Disordered" evidence="2">
    <location>
        <begin position="1"/>
        <end position="23"/>
    </location>
</feature>
<dbReference type="InterPro" id="IPR039038">
    <property type="entry name" value="ASPH"/>
</dbReference>
<feature type="domain" description="Aspartyl/asparaginy/proline hydroxylase" evidence="3">
    <location>
        <begin position="50"/>
        <end position="212"/>
    </location>
</feature>
<sequence>MNTTQTIFRNSQNLENAPPQQKGCPEIIPGLRAQPIWTNQDLTWITQIETHFQEIKEEVLSLRNQKGFQPYRGPSWTSNIKPDDGVGRKSTDQGDWNVFYLYLHNLEFTENCKKVPKIMNLIVNMFPRHYCHAFISAMQPNTHILKHNGPTNKKLRFHMPLIGVKDSRLRVGEHIIEQQEGKCYVFDDSFEHEAWHNGPETRIILIIDIWHPDLSNQEIKFLSLIQNAKMKFEKQISELDNDNFYKIIEMSKSLIENNDWWNITEQNIL</sequence>
<dbReference type="STRING" id="857967.G0R1H4"/>
<evidence type="ECO:0000256" key="1">
    <source>
        <dbReference type="ARBA" id="ARBA00007730"/>
    </source>
</evidence>
<evidence type="ECO:0000256" key="2">
    <source>
        <dbReference type="SAM" id="MobiDB-lite"/>
    </source>
</evidence>
<proteinExistence type="inferred from homology"/>
<evidence type="ECO:0000313" key="5">
    <source>
        <dbReference type="Proteomes" id="UP000008983"/>
    </source>
</evidence>
<dbReference type="Gene3D" id="2.60.120.330">
    <property type="entry name" value="B-lactam Antibiotic, Isopenicillin N Synthase, Chain"/>
    <property type="match status" value="1"/>
</dbReference>
<dbReference type="OrthoDB" id="438431at2759"/>
<accession>G0R1H4</accession>
<dbReference type="GO" id="GO:0062101">
    <property type="term" value="F:peptidyl-aspartic acid 3-dioxygenase activity"/>
    <property type="evidence" value="ECO:0007669"/>
    <property type="project" value="InterPro"/>
</dbReference>
<name>G0R1H4_ICHMU</name>
<organism evidence="4 5">
    <name type="scientific">Ichthyophthirius multifiliis</name>
    <name type="common">White spot disease agent</name>
    <name type="synonym">Ich</name>
    <dbReference type="NCBI Taxonomy" id="5932"/>
    <lineage>
        <taxon>Eukaryota</taxon>
        <taxon>Sar</taxon>
        <taxon>Alveolata</taxon>
        <taxon>Ciliophora</taxon>
        <taxon>Intramacronucleata</taxon>
        <taxon>Oligohymenophorea</taxon>
        <taxon>Hymenostomatida</taxon>
        <taxon>Ophryoglenina</taxon>
        <taxon>Ichthyophthirius</taxon>
    </lineage>
</organism>
<gene>
    <name evidence="4" type="ORF">IMG5_170590</name>
</gene>
<keyword evidence="5" id="KW-1185">Reference proteome</keyword>
<dbReference type="eggNOG" id="KOG3696">
    <property type="taxonomic scope" value="Eukaryota"/>
</dbReference>
<dbReference type="Pfam" id="PF05118">
    <property type="entry name" value="Asp_Arg_Hydrox"/>
    <property type="match status" value="1"/>
</dbReference>
<dbReference type="PANTHER" id="PTHR12366">
    <property type="entry name" value="ASPARTYL/ASPARAGINYL BETA-HYDROXYLASE"/>
    <property type="match status" value="1"/>
</dbReference>
<dbReference type="SUPFAM" id="SSF51197">
    <property type="entry name" value="Clavaminate synthase-like"/>
    <property type="match status" value="1"/>
</dbReference>
<protein>
    <recommendedName>
        <fullName evidence="3">Aspartyl/asparaginy/proline hydroxylase domain-containing protein</fullName>
    </recommendedName>
</protein>
<dbReference type="OMA" id="SFNHEAW"/>
<dbReference type="InterPro" id="IPR027443">
    <property type="entry name" value="IPNS-like_sf"/>
</dbReference>
<dbReference type="Proteomes" id="UP000008983">
    <property type="component" value="Unassembled WGS sequence"/>
</dbReference>
<comment type="similarity">
    <text evidence="1">Belongs to the aspartyl/asparaginyl beta-hydroxylase family.</text>
</comment>
<dbReference type="PANTHER" id="PTHR12366:SF32">
    <property type="entry name" value="ASPARTATE BETA-HYDROXYLASE ISOFORM X1"/>
    <property type="match status" value="1"/>
</dbReference>
<reference evidence="4 5" key="1">
    <citation type="submission" date="2011-07" db="EMBL/GenBank/DDBJ databases">
        <authorList>
            <person name="Coyne R."/>
            <person name="Brami D."/>
            <person name="Johnson J."/>
            <person name="Hostetler J."/>
            <person name="Hannick L."/>
            <person name="Clark T."/>
            <person name="Cassidy-Hanley D."/>
            <person name="Inman J."/>
        </authorList>
    </citation>
    <scope>NUCLEOTIDE SEQUENCE [LARGE SCALE GENOMIC DNA]</scope>
    <source>
        <strain evidence="4 5">G5</strain>
    </source>
</reference>
<evidence type="ECO:0000259" key="3">
    <source>
        <dbReference type="Pfam" id="PF05118"/>
    </source>
</evidence>
<dbReference type="AlphaFoldDB" id="G0R1H4"/>
<dbReference type="GeneID" id="14904757"/>
<feature type="compositionally biased region" description="Polar residues" evidence="2">
    <location>
        <begin position="1"/>
        <end position="19"/>
    </location>
</feature>
<dbReference type="EMBL" id="GL984219">
    <property type="protein sequence ID" value="EGR28675.1"/>
    <property type="molecule type" value="Genomic_DNA"/>
</dbReference>